<evidence type="ECO:0000313" key="2">
    <source>
        <dbReference type="Proteomes" id="UP000218899"/>
    </source>
</evidence>
<keyword evidence="2" id="KW-1185">Reference proteome</keyword>
<dbReference type="EMBL" id="AP014936">
    <property type="protein sequence ID" value="BAU49419.1"/>
    <property type="molecule type" value="Genomic_DNA"/>
</dbReference>
<reference evidence="1 2" key="1">
    <citation type="submission" date="2015-08" db="EMBL/GenBank/DDBJ databases">
        <title>Complete genome sequence of Sulfurifustis variabilis.</title>
        <authorList>
            <person name="Miura A."/>
            <person name="Kojima H."/>
            <person name="Fukui M."/>
        </authorList>
    </citation>
    <scope>NUCLEOTIDE SEQUENCE [LARGE SCALE GENOMIC DNA]</scope>
    <source>
        <strain evidence="2">skN76</strain>
    </source>
</reference>
<organism evidence="1 2">
    <name type="scientific">Sulfurifustis variabilis</name>
    <dbReference type="NCBI Taxonomy" id="1675686"/>
    <lineage>
        <taxon>Bacteria</taxon>
        <taxon>Pseudomonadati</taxon>
        <taxon>Pseudomonadota</taxon>
        <taxon>Gammaproteobacteria</taxon>
        <taxon>Acidiferrobacterales</taxon>
        <taxon>Acidiferrobacteraceae</taxon>
        <taxon>Sulfurifustis</taxon>
    </lineage>
</organism>
<evidence type="ECO:0000313" key="1">
    <source>
        <dbReference type="EMBL" id="BAU49419.1"/>
    </source>
</evidence>
<sequence>MALAVSSVSADAGRYELIEEDNPRENYQFADIDGVCAAYQENLKRFEDLPYGMACERQLDSRLGFTRPVWQRLDPMKYPELVQDIFRHLGWHKIESPEDRRPWMERLKDKVERNRLTMEITRADANRDGLPDNVVRIWDDMPWRQCDPKKRLAGEIGDRKAIVVADPNLIKIVDYFAGSAFDNVFLYKDRLYSDTFYGNTPTLRMKQGRDATLYIVRFTRHGAISGECKFHYQESNFEKQK</sequence>
<accession>A0A1B4V7A3</accession>
<dbReference type="AlphaFoldDB" id="A0A1B4V7A3"/>
<proteinExistence type="predicted"/>
<name>A0A1B4V7A3_9GAMM</name>
<dbReference type="KEGG" id="sva:SVA_2871"/>
<dbReference type="Proteomes" id="UP000218899">
    <property type="component" value="Chromosome"/>
</dbReference>
<gene>
    <name evidence="1" type="ORF">SVA_2871</name>
</gene>
<protein>
    <submittedName>
        <fullName evidence="1">Uncharacterized protein</fullName>
    </submittedName>
</protein>